<protein>
    <submittedName>
        <fullName evidence="1">Uncharacterized protein</fullName>
    </submittedName>
</protein>
<comment type="caution">
    <text evidence="1">The sequence shown here is derived from an EMBL/GenBank/DDBJ whole genome shotgun (WGS) entry which is preliminary data.</text>
</comment>
<keyword evidence="2" id="KW-1185">Reference proteome</keyword>
<dbReference type="Proteomes" id="UP001055072">
    <property type="component" value="Unassembled WGS sequence"/>
</dbReference>
<sequence>MTYYRAVLVALQGVAYQLASTPPNETPQKARFDANHPWYIRIAPTVMKVQAPIIWLCALSELSIALAKPLTAISTPAPSLRVIPNFLYSHRIYTTPMTIIGASLVVFGSLLRLTCFRTLGQLFTFDLTILPKHILVKSGPYAYVRHPAYTGSLSMILGLALVNLTPGSWLSEAGILGRGQLGIYLRAIGGAMWWLWWLAVGVKRCRAEDAELQKTFGKEWEDYANQVRYWFVPGLI</sequence>
<dbReference type="EMBL" id="MU274920">
    <property type="protein sequence ID" value="KAI0086883.1"/>
    <property type="molecule type" value="Genomic_DNA"/>
</dbReference>
<evidence type="ECO:0000313" key="1">
    <source>
        <dbReference type="EMBL" id="KAI0086883.1"/>
    </source>
</evidence>
<evidence type="ECO:0000313" key="2">
    <source>
        <dbReference type="Proteomes" id="UP001055072"/>
    </source>
</evidence>
<name>A0ACB8TXV7_9APHY</name>
<accession>A0ACB8TXV7</accession>
<organism evidence="1 2">
    <name type="scientific">Irpex rosettiformis</name>
    <dbReference type="NCBI Taxonomy" id="378272"/>
    <lineage>
        <taxon>Eukaryota</taxon>
        <taxon>Fungi</taxon>
        <taxon>Dikarya</taxon>
        <taxon>Basidiomycota</taxon>
        <taxon>Agaricomycotina</taxon>
        <taxon>Agaricomycetes</taxon>
        <taxon>Polyporales</taxon>
        <taxon>Irpicaceae</taxon>
        <taxon>Irpex</taxon>
    </lineage>
</organism>
<gene>
    <name evidence="1" type="ORF">BDY19DRAFT_313708</name>
</gene>
<reference evidence="1" key="1">
    <citation type="journal article" date="2021" name="Environ. Microbiol.">
        <title>Gene family expansions and transcriptome signatures uncover fungal adaptations to wood decay.</title>
        <authorList>
            <person name="Hage H."/>
            <person name="Miyauchi S."/>
            <person name="Viragh M."/>
            <person name="Drula E."/>
            <person name="Min B."/>
            <person name="Chaduli D."/>
            <person name="Navarro D."/>
            <person name="Favel A."/>
            <person name="Norest M."/>
            <person name="Lesage-Meessen L."/>
            <person name="Balint B."/>
            <person name="Merenyi Z."/>
            <person name="de Eugenio L."/>
            <person name="Morin E."/>
            <person name="Martinez A.T."/>
            <person name="Baldrian P."/>
            <person name="Stursova M."/>
            <person name="Martinez M.J."/>
            <person name="Novotny C."/>
            <person name="Magnuson J.K."/>
            <person name="Spatafora J.W."/>
            <person name="Maurice S."/>
            <person name="Pangilinan J."/>
            <person name="Andreopoulos W."/>
            <person name="LaButti K."/>
            <person name="Hundley H."/>
            <person name="Na H."/>
            <person name="Kuo A."/>
            <person name="Barry K."/>
            <person name="Lipzen A."/>
            <person name="Henrissat B."/>
            <person name="Riley R."/>
            <person name="Ahrendt S."/>
            <person name="Nagy L.G."/>
            <person name="Grigoriev I.V."/>
            <person name="Martin F."/>
            <person name="Rosso M.N."/>
        </authorList>
    </citation>
    <scope>NUCLEOTIDE SEQUENCE</scope>
    <source>
        <strain evidence="1">CBS 384.51</strain>
    </source>
</reference>
<proteinExistence type="predicted"/>